<dbReference type="InterPro" id="IPR006598">
    <property type="entry name" value="CAP10"/>
</dbReference>
<dbReference type="EMBL" id="SMBZ01000002">
    <property type="protein sequence ID" value="TCV20453.1"/>
    <property type="molecule type" value="Genomic_DNA"/>
</dbReference>
<gene>
    <name evidence="3" type="ORF">EDC17_1002166</name>
</gene>
<dbReference type="AlphaFoldDB" id="A0A4R3VWW4"/>
<organism evidence="3 4">
    <name type="scientific">Sphingobacterium alimentarium</name>
    <dbReference type="NCBI Taxonomy" id="797292"/>
    <lineage>
        <taxon>Bacteria</taxon>
        <taxon>Pseudomonadati</taxon>
        <taxon>Bacteroidota</taxon>
        <taxon>Sphingobacteriia</taxon>
        <taxon>Sphingobacteriales</taxon>
        <taxon>Sphingobacteriaceae</taxon>
        <taxon>Sphingobacterium</taxon>
    </lineage>
</organism>
<feature type="domain" description="Glycosyl transferase CAP10" evidence="2">
    <location>
        <begin position="45"/>
        <end position="309"/>
    </location>
</feature>
<evidence type="ECO:0000313" key="4">
    <source>
        <dbReference type="Proteomes" id="UP000295197"/>
    </source>
</evidence>
<name>A0A4R3VWW4_9SPHI</name>
<sequence length="313" mass="36805">MINFKRILLKNKNNKLYYYVKTFLKSLVPNAYYRSQRNSLLQNLPLSEREYVQSRVDYYNKLVDSQPLSPSAFAIKDYHIPDKIRVYYFDSIEYLRYFDGQHRLELIPGDVTHVPAYPAIVKSRPVDGNNSNSVLLNLDKARHFNFIKDDISFEQKKDQLVGRSGFQQAHRARFYAMYADHHLCNLKKATRKSDPDYLSIAGHLDYKFILALEGNDVATNLKWIMSSNSIAVMPKPTYETWYMEGTLVPDHHYICIKDDYSDLEEKLNYYSQNTNKALEIIGNAHAYVNQFKNSKREDVISLMVLDKYFRFTH</sequence>
<dbReference type="Proteomes" id="UP000295197">
    <property type="component" value="Unassembled WGS sequence"/>
</dbReference>
<evidence type="ECO:0000259" key="2">
    <source>
        <dbReference type="SMART" id="SM00672"/>
    </source>
</evidence>
<accession>A0A4R3VWW4</accession>
<evidence type="ECO:0000313" key="3">
    <source>
        <dbReference type="EMBL" id="TCV20453.1"/>
    </source>
</evidence>
<reference evidence="3 4" key="1">
    <citation type="submission" date="2019-03" db="EMBL/GenBank/DDBJ databases">
        <title>Genomic Encyclopedia of Type Strains, Phase IV (KMG-IV): sequencing the most valuable type-strain genomes for metagenomic binning, comparative biology and taxonomic classification.</title>
        <authorList>
            <person name="Goeker M."/>
        </authorList>
    </citation>
    <scope>NUCLEOTIDE SEQUENCE [LARGE SCALE GENOMIC DNA]</scope>
    <source>
        <strain evidence="3 4">DSM 22362</strain>
    </source>
</reference>
<keyword evidence="1 3" id="KW-0808">Transferase</keyword>
<dbReference type="PANTHER" id="PTHR12203:SF35">
    <property type="entry name" value="PROTEIN O-GLUCOSYLTRANSFERASE 1"/>
    <property type="match status" value="1"/>
</dbReference>
<evidence type="ECO:0000256" key="1">
    <source>
        <dbReference type="ARBA" id="ARBA00022679"/>
    </source>
</evidence>
<keyword evidence="4" id="KW-1185">Reference proteome</keyword>
<comment type="caution">
    <text evidence="3">The sequence shown here is derived from an EMBL/GenBank/DDBJ whole genome shotgun (WGS) entry which is preliminary data.</text>
</comment>
<protein>
    <submittedName>
        <fullName evidence="3">Glycosyl transferase family 90</fullName>
    </submittedName>
</protein>
<proteinExistence type="predicted"/>
<dbReference type="SMART" id="SM00672">
    <property type="entry name" value="CAP10"/>
    <property type="match status" value="1"/>
</dbReference>
<dbReference type="PANTHER" id="PTHR12203">
    <property type="entry name" value="KDEL LYS-ASP-GLU-LEU CONTAINING - RELATED"/>
    <property type="match status" value="1"/>
</dbReference>
<dbReference type="GO" id="GO:0016740">
    <property type="term" value="F:transferase activity"/>
    <property type="evidence" value="ECO:0007669"/>
    <property type="project" value="UniProtKB-KW"/>
</dbReference>
<dbReference type="OrthoDB" id="767964at2"/>
<dbReference type="Pfam" id="PF05686">
    <property type="entry name" value="Glyco_transf_90"/>
    <property type="match status" value="1"/>
</dbReference>
<dbReference type="InterPro" id="IPR051091">
    <property type="entry name" value="O-Glucosyltr/Glycosyltrsf_90"/>
</dbReference>